<protein>
    <submittedName>
        <fullName evidence="6">ABC transporter substrate-binding protein</fullName>
    </submittedName>
</protein>
<dbReference type="CDD" id="cd01008">
    <property type="entry name" value="PBP2_NrtA_SsuA_CpmA_like"/>
    <property type="match status" value="1"/>
</dbReference>
<dbReference type="Gene3D" id="3.40.190.10">
    <property type="entry name" value="Periplasmic binding protein-like II"/>
    <property type="match status" value="2"/>
</dbReference>
<feature type="signal peptide" evidence="4">
    <location>
        <begin position="1"/>
        <end position="25"/>
    </location>
</feature>
<dbReference type="EMBL" id="LJYW01000001">
    <property type="protein sequence ID" value="KPL54646.1"/>
    <property type="molecule type" value="Genomic_DNA"/>
</dbReference>
<comment type="caution">
    <text evidence="6">The sequence shown here is derived from an EMBL/GenBank/DDBJ whole genome shotgun (WGS) entry which is preliminary data.</text>
</comment>
<evidence type="ECO:0000256" key="1">
    <source>
        <dbReference type="ARBA" id="ARBA00004418"/>
    </source>
</evidence>
<name>A0A0P6VUE8_9HYPH</name>
<keyword evidence="2" id="KW-0813">Transport</keyword>
<evidence type="ECO:0000313" key="6">
    <source>
        <dbReference type="EMBL" id="KPL54646.1"/>
    </source>
</evidence>
<dbReference type="RefSeq" id="WP_054360812.1">
    <property type="nucleotide sequence ID" value="NZ_LJYW01000001.1"/>
</dbReference>
<keyword evidence="3 4" id="KW-0732">Signal</keyword>
<dbReference type="STRING" id="665126.ABB55_22455"/>
<dbReference type="Proteomes" id="UP000048984">
    <property type="component" value="Unassembled WGS sequence"/>
</dbReference>
<keyword evidence="7" id="KW-1185">Reference proteome</keyword>
<feature type="domain" description="SsuA/THI5-like" evidence="5">
    <location>
        <begin position="63"/>
        <end position="260"/>
    </location>
</feature>
<dbReference type="InterPro" id="IPR006311">
    <property type="entry name" value="TAT_signal"/>
</dbReference>
<accession>A0A0P6VUE8</accession>
<dbReference type="SUPFAM" id="SSF53850">
    <property type="entry name" value="Periplasmic binding protein-like II"/>
    <property type="match status" value="1"/>
</dbReference>
<dbReference type="InterPro" id="IPR010067">
    <property type="entry name" value="ABC_SsuA_sub-bd"/>
</dbReference>
<organism evidence="6 7">
    <name type="scientific">Prosthecodimorpha hirschii</name>
    <dbReference type="NCBI Taxonomy" id="665126"/>
    <lineage>
        <taxon>Bacteria</taxon>
        <taxon>Pseudomonadati</taxon>
        <taxon>Pseudomonadota</taxon>
        <taxon>Alphaproteobacteria</taxon>
        <taxon>Hyphomicrobiales</taxon>
        <taxon>Ancalomicrobiaceae</taxon>
        <taxon>Prosthecodimorpha</taxon>
    </lineage>
</organism>
<dbReference type="PROSITE" id="PS51318">
    <property type="entry name" value="TAT"/>
    <property type="match status" value="1"/>
</dbReference>
<dbReference type="GO" id="GO:0042626">
    <property type="term" value="F:ATPase-coupled transmembrane transporter activity"/>
    <property type="evidence" value="ECO:0007669"/>
    <property type="project" value="InterPro"/>
</dbReference>
<evidence type="ECO:0000256" key="4">
    <source>
        <dbReference type="SAM" id="SignalP"/>
    </source>
</evidence>
<dbReference type="Pfam" id="PF09084">
    <property type="entry name" value="NMT1"/>
    <property type="match status" value="1"/>
</dbReference>
<evidence type="ECO:0000256" key="2">
    <source>
        <dbReference type="ARBA" id="ARBA00022448"/>
    </source>
</evidence>
<dbReference type="GO" id="GO:0042597">
    <property type="term" value="C:periplasmic space"/>
    <property type="evidence" value="ECO:0007669"/>
    <property type="project" value="UniProtKB-SubCell"/>
</dbReference>
<dbReference type="AlphaFoldDB" id="A0A0P6VUE8"/>
<gene>
    <name evidence="6" type="ORF">ABB55_22455</name>
</gene>
<sequence>MSTTRLSRRAVAAGLLALAAIPGLAAGAARAADKPEVIRIGSTAPGHLKFVLFRNLGLLTKAFEKDGIKVEFLTFNGGAEAATAVATGAIEFIYTGNNPALRLGASGADVKAIGLSSWVPSTETIVVVRADSPIKSLADLKGRKVAYLTGTVRHSVFSKALKTVGLATSDVENLNLGIESSGPALVRGDIDAIVESRGTVQKLVDAGGAKLLYDASDKAEWAAPYIITVNGAFARNHPGLVTRLIAEDIKLAGWVDKNPEETIKRFVAETKSSEKAVRETYDKGQFWQNPEITEAAVKALKDEEAFMAEAKLIKGKVDYAKWIDRSFLETALKDIGAGN</sequence>
<reference evidence="6 7" key="2">
    <citation type="submission" date="2015-10" db="EMBL/GenBank/DDBJ databases">
        <title>Draft Genome Sequence of Prosthecomicrobium hirschii ATCC 27832.</title>
        <authorList>
            <person name="Daniel J."/>
            <person name="Givan S.A."/>
            <person name="Brun Y.V."/>
            <person name="Brown P.J."/>
        </authorList>
    </citation>
    <scope>NUCLEOTIDE SEQUENCE [LARGE SCALE GENOMIC DNA]</scope>
    <source>
        <strain evidence="6 7">16</strain>
    </source>
</reference>
<dbReference type="InterPro" id="IPR015168">
    <property type="entry name" value="SsuA/THI5"/>
</dbReference>
<dbReference type="NCBIfam" id="TIGR01728">
    <property type="entry name" value="SsuA_fam"/>
    <property type="match status" value="1"/>
</dbReference>
<dbReference type="PANTHER" id="PTHR30024">
    <property type="entry name" value="ALIPHATIC SULFONATES-BINDING PROTEIN-RELATED"/>
    <property type="match status" value="1"/>
</dbReference>
<comment type="subcellular location">
    <subcellularLocation>
        <location evidence="1">Periplasm</location>
    </subcellularLocation>
</comment>
<dbReference type="GO" id="GO:0016020">
    <property type="term" value="C:membrane"/>
    <property type="evidence" value="ECO:0007669"/>
    <property type="project" value="InterPro"/>
</dbReference>
<feature type="chain" id="PRO_5006131818" evidence="4">
    <location>
        <begin position="26"/>
        <end position="339"/>
    </location>
</feature>
<reference evidence="6 7" key="1">
    <citation type="submission" date="2015-09" db="EMBL/GenBank/DDBJ databases">
        <authorList>
            <person name="Jackson K.R."/>
            <person name="Lunt B.L."/>
            <person name="Fisher J.N.B."/>
            <person name="Gardner A.V."/>
            <person name="Bailey M.E."/>
            <person name="Deus L.M."/>
            <person name="Earl A.S."/>
            <person name="Gibby P.D."/>
            <person name="Hartmann K.A."/>
            <person name="Liu J.E."/>
            <person name="Manci A.M."/>
            <person name="Nielsen D.A."/>
            <person name="Solomon M.B."/>
            <person name="Breakwell D.P."/>
            <person name="Burnett S.H."/>
            <person name="Grose J.H."/>
        </authorList>
    </citation>
    <scope>NUCLEOTIDE SEQUENCE [LARGE SCALE GENOMIC DNA]</scope>
    <source>
        <strain evidence="6 7">16</strain>
    </source>
</reference>
<evidence type="ECO:0000259" key="5">
    <source>
        <dbReference type="Pfam" id="PF09084"/>
    </source>
</evidence>
<proteinExistence type="predicted"/>
<dbReference type="PANTHER" id="PTHR30024:SF21">
    <property type="entry name" value="ABC TRANSPORTER SUBSTRATE-BINDING PROTEIN"/>
    <property type="match status" value="1"/>
</dbReference>
<evidence type="ECO:0000256" key="3">
    <source>
        <dbReference type="ARBA" id="ARBA00022729"/>
    </source>
</evidence>
<evidence type="ECO:0000313" key="7">
    <source>
        <dbReference type="Proteomes" id="UP000048984"/>
    </source>
</evidence>